<dbReference type="InterPro" id="IPR000160">
    <property type="entry name" value="GGDEF_dom"/>
</dbReference>
<dbReference type="EMBL" id="JACYTN010000007">
    <property type="protein sequence ID" value="MBD8499028.1"/>
    <property type="molecule type" value="Genomic_DNA"/>
</dbReference>
<dbReference type="InterPro" id="IPR000014">
    <property type="entry name" value="PAS"/>
</dbReference>
<dbReference type="SMART" id="SM00091">
    <property type="entry name" value="PAS"/>
    <property type="match status" value="1"/>
</dbReference>
<dbReference type="Pfam" id="PF03707">
    <property type="entry name" value="MHYT"/>
    <property type="match status" value="3"/>
</dbReference>
<protein>
    <submittedName>
        <fullName evidence="7">EAL domain-containing protein</fullName>
    </submittedName>
</protein>
<dbReference type="CDD" id="cd01949">
    <property type="entry name" value="GGDEF"/>
    <property type="match status" value="1"/>
</dbReference>
<keyword evidence="1" id="KW-1133">Transmembrane helix</keyword>
<feature type="transmembrane region" description="Helical" evidence="1">
    <location>
        <begin position="142"/>
        <end position="166"/>
    </location>
</feature>
<organism evidence="7 8">
    <name type="scientific">Paenibacillus arenosi</name>
    <dbReference type="NCBI Taxonomy" id="2774142"/>
    <lineage>
        <taxon>Bacteria</taxon>
        <taxon>Bacillati</taxon>
        <taxon>Bacillota</taxon>
        <taxon>Bacilli</taxon>
        <taxon>Bacillales</taxon>
        <taxon>Paenibacillaceae</taxon>
        <taxon>Paenibacillus</taxon>
    </lineage>
</organism>
<dbReference type="SMART" id="SM00052">
    <property type="entry name" value="EAL"/>
    <property type="match status" value="1"/>
</dbReference>
<evidence type="ECO:0000259" key="3">
    <source>
        <dbReference type="PROSITE" id="PS50113"/>
    </source>
</evidence>
<dbReference type="PANTHER" id="PTHR44757:SF2">
    <property type="entry name" value="BIOFILM ARCHITECTURE MAINTENANCE PROTEIN MBAA"/>
    <property type="match status" value="1"/>
</dbReference>
<dbReference type="InterPro" id="IPR001633">
    <property type="entry name" value="EAL_dom"/>
</dbReference>
<evidence type="ECO:0000313" key="7">
    <source>
        <dbReference type="EMBL" id="MBD8499028.1"/>
    </source>
</evidence>
<keyword evidence="1" id="KW-0472">Membrane</keyword>
<dbReference type="PANTHER" id="PTHR44757">
    <property type="entry name" value="DIGUANYLATE CYCLASE DGCP"/>
    <property type="match status" value="1"/>
</dbReference>
<keyword evidence="8" id="KW-1185">Reference proteome</keyword>
<dbReference type="InterPro" id="IPR035919">
    <property type="entry name" value="EAL_sf"/>
</dbReference>
<evidence type="ECO:0000259" key="2">
    <source>
        <dbReference type="PROSITE" id="PS50112"/>
    </source>
</evidence>
<feature type="domain" description="EAL" evidence="4">
    <location>
        <begin position="558"/>
        <end position="811"/>
    </location>
</feature>
<feature type="transmembrane region" description="Helical" evidence="1">
    <location>
        <begin position="178"/>
        <end position="199"/>
    </location>
</feature>
<dbReference type="Pfam" id="PF00990">
    <property type="entry name" value="GGDEF"/>
    <property type="match status" value="1"/>
</dbReference>
<feature type="domain" description="PAC" evidence="3">
    <location>
        <begin position="330"/>
        <end position="381"/>
    </location>
</feature>
<dbReference type="Gene3D" id="3.20.20.450">
    <property type="entry name" value="EAL domain"/>
    <property type="match status" value="1"/>
</dbReference>
<dbReference type="CDD" id="cd01948">
    <property type="entry name" value="EAL"/>
    <property type="match status" value="1"/>
</dbReference>
<dbReference type="InterPro" id="IPR035965">
    <property type="entry name" value="PAS-like_dom_sf"/>
</dbReference>
<accession>A0ABR9AZA3</accession>
<dbReference type="NCBIfam" id="TIGR00254">
    <property type="entry name" value="GGDEF"/>
    <property type="match status" value="1"/>
</dbReference>
<feature type="domain" description="PAS" evidence="2">
    <location>
        <begin position="255"/>
        <end position="328"/>
    </location>
</feature>
<dbReference type="NCBIfam" id="TIGR00229">
    <property type="entry name" value="sensory_box"/>
    <property type="match status" value="1"/>
</dbReference>
<feature type="transmembrane region" description="Helical" evidence="1">
    <location>
        <begin position="111"/>
        <end position="130"/>
    </location>
</feature>
<sequence>MEHHHMHGTYDVLLVILSLIIAVAASYTTLDLAGRVAMTSGKNRTRWLILGAASMGMGIWSMHFVGMLAFSLPVPVSYDLFIVILSVIIAVAASFVALYVVGRKQLKLRQLLVGSSLLATGISSMHYVGMEAMLIDITYEPIMFSLSILIAIAASIAALWLAFYFRKENEKYAVSKKLASGVIMGAAIVGMHYTGMEAAQFHMVDEKLTVAGMSLDQRLLGYVITAGTMLTLGLSLIGIFVDKRLSRKDSHIRKNEKWYRSLYENNRDGILSVSLSGRIIGFNPAATKITGLEEDYFYNRSIIDIAPIVVEEERKRTKRLFLRSLRGKTISYETAIIHRNGSLVHLSVINVPVYVEGKIVGHYVIAKDITREKKAEQKIRHMAFHDELTGLPNRRKFDQVVVQAIEKYKSSDHTFSVMVMDIDRFKMINDSLGHAYGDRLLQMVTKRLHEAISGYEATIARMGGDEFTVVCFGSKSHIESISSEIASRMLKEAQLPYHLKDNDFYISASIGIAIYPEHGTESAELMKNADTAMYEVKKNGKNGYQYYSEHLDAHLLERIELEADLRKAIQRNELIIYYQPQIHAQNSSLIGIEALLRWNHPTRGIVSPSTFIPIAEESGLIVEISEWVMRQACLQMRKWQQEWELYIPVSVNLSTQQFHQNNLAYKVEQILLEVGLEAKYLELEITESMMMDICRSTSTLQELKDLGVRISMDDFGTGYSSLNYLKMFPIGKLKIDQSFIRDLTNSESDKAIVATIISMAHHLKMNVIAEGVETAEQLAFLKESGCDDIQGYYFSRPLPAKELQQVFLGKCKQDGKVGAADF</sequence>
<dbReference type="InterPro" id="IPR052155">
    <property type="entry name" value="Biofilm_reg_signaling"/>
</dbReference>
<feature type="transmembrane region" description="Helical" evidence="1">
    <location>
        <begin position="46"/>
        <end position="70"/>
    </location>
</feature>
<keyword evidence="1" id="KW-0812">Transmembrane</keyword>
<evidence type="ECO:0000259" key="5">
    <source>
        <dbReference type="PROSITE" id="PS50887"/>
    </source>
</evidence>
<dbReference type="PROSITE" id="PS50924">
    <property type="entry name" value="MHYT"/>
    <property type="match status" value="1"/>
</dbReference>
<dbReference type="RefSeq" id="WP_192025376.1">
    <property type="nucleotide sequence ID" value="NZ_JACYTN010000007.1"/>
</dbReference>
<evidence type="ECO:0000256" key="1">
    <source>
        <dbReference type="PROSITE-ProRule" id="PRU00244"/>
    </source>
</evidence>
<dbReference type="PROSITE" id="PS50883">
    <property type="entry name" value="EAL"/>
    <property type="match status" value="1"/>
</dbReference>
<evidence type="ECO:0000313" key="8">
    <source>
        <dbReference type="Proteomes" id="UP000634529"/>
    </source>
</evidence>
<dbReference type="Pfam" id="PF13426">
    <property type="entry name" value="PAS_9"/>
    <property type="match status" value="1"/>
</dbReference>
<dbReference type="SUPFAM" id="SSF55785">
    <property type="entry name" value="PYP-like sensor domain (PAS domain)"/>
    <property type="match status" value="1"/>
</dbReference>
<feature type="transmembrane region" description="Helical" evidence="1">
    <location>
        <begin position="219"/>
        <end position="241"/>
    </location>
</feature>
<name>A0ABR9AZA3_9BACL</name>
<evidence type="ECO:0000259" key="4">
    <source>
        <dbReference type="PROSITE" id="PS50883"/>
    </source>
</evidence>
<dbReference type="PROSITE" id="PS50112">
    <property type="entry name" value="PAS"/>
    <property type="match status" value="1"/>
</dbReference>
<dbReference type="InterPro" id="IPR043128">
    <property type="entry name" value="Rev_trsase/Diguanyl_cyclase"/>
</dbReference>
<dbReference type="InterPro" id="IPR000700">
    <property type="entry name" value="PAS-assoc_C"/>
</dbReference>
<dbReference type="PROSITE" id="PS50113">
    <property type="entry name" value="PAC"/>
    <property type="match status" value="1"/>
</dbReference>
<dbReference type="Proteomes" id="UP000634529">
    <property type="component" value="Unassembled WGS sequence"/>
</dbReference>
<feature type="transmembrane region" description="Helical" evidence="1">
    <location>
        <begin position="76"/>
        <end position="99"/>
    </location>
</feature>
<dbReference type="Pfam" id="PF00563">
    <property type="entry name" value="EAL"/>
    <property type="match status" value="1"/>
</dbReference>
<dbReference type="InterPro" id="IPR005330">
    <property type="entry name" value="MHYT_dom"/>
</dbReference>
<dbReference type="SUPFAM" id="SSF55073">
    <property type="entry name" value="Nucleotide cyclase"/>
    <property type="match status" value="1"/>
</dbReference>
<comment type="caution">
    <text evidence="7">The sequence shown here is derived from an EMBL/GenBank/DDBJ whole genome shotgun (WGS) entry which is preliminary data.</text>
</comment>
<dbReference type="SUPFAM" id="SSF141868">
    <property type="entry name" value="EAL domain-like"/>
    <property type="match status" value="1"/>
</dbReference>
<dbReference type="Gene3D" id="3.30.450.20">
    <property type="entry name" value="PAS domain"/>
    <property type="match status" value="1"/>
</dbReference>
<feature type="transmembrane region" description="Helical" evidence="1">
    <location>
        <begin position="12"/>
        <end position="34"/>
    </location>
</feature>
<feature type="domain" description="MHYT" evidence="6">
    <location>
        <begin position="10"/>
        <end position="202"/>
    </location>
</feature>
<gene>
    <name evidence="7" type="ORF">IFO66_12010</name>
</gene>
<feature type="domain" description="GGDEF" evidence="5">
    <location>
        <begin position="413"/>
        <end position="549"/>
    </location>
</feature>
<proteinExistence type="predicted"/>
<dbReference type="CDD" id="cd00130">
    <property type="entry name" value="PAS"/>
    <property type="match status" value="1"/>
</dbReference>
<dbReference type="PROSITE" id="PS50887">
    <property type="entry name" value="GGDEF"/>
    <property type="match status" value="1"/>
</dbReference>
<reference evidence="7 8" key="1">
    <citation type="submission" date="2020-09" db="EMBL/GenBank/DDBJ databases">
        <title>Paenibacillus sp. CAU 1523 isolated from sand of Haeundae Beach.</title>
        <authorList>
            <person name="Kim W."/>
        </authorList>
    </citation>
    <scope>NUCLEOTIDE SEQUENCE [LARGE SCALE GENOMIC DNA]</scope>
    <source>
        <strain evidence="7 8">CAU 1523</strain>
    </source>
</reference>
<dbReference type="SMART" id="SM00267">
    <property type="entry name" value="GGDEF"/>
    <property type="match status" value="1"/>
</dbReference>
<dbReference type="Gene3D" id="3.30.70.270">
    <property type="match status" value="1"/>
</dbReference>
<dbReference type="InterPro" id="IPR029787">
    <property type="entry name" value="Nucleotide_cyclase"/>
</dbReference>
<evidence type="ECO:0000259" key="6">
    <source>
        <dbReference type="PROSITE" id="PS50924"/>
    </source>
</evidence>